<reference evidence="1" key="1">
    <citation type="submission" date="2020-04" db="EMBL/GenBank/DDBJ databases">
        <authorList>
            <person name="Alioto T."/>
            <person name="Alioto T."/>
            <person name="Gomez Garrido J."/>
        </authorList>
    </citation>
    <scope>NUCLEOTIDE SEQUENCE</scope>
    <source>
        <strain evidence="1">A484AB</strain>
    </source>
</reference>
<gene>
    <name evidence="1" type="ORF">PACLA_8A082297</name>
</gene>
<dbReference type="EMBL" id="CACRXK020004839">
    <property type="protein sequence ID" value="CAB4004231.1"/>
    <property type="molecule type" value="Genomic_DNA"/>
</dbReference>
<dbReference type="Proteomes" id="UP001152795">
    <property type="component" value="Unassembled WGS sequence"/>
</dbReference>
<accession>A0A7D9I8F0</accession>
<proteinExistence type="predicted"/>
<comment type="caution">
    <text evidence="1">The sequence shown here is derived from an EMBL/GenBank/DDBJ whole genome shotgun (WGS) entry which is preliminary data.</text>
</comment>
<name>A0A7D9I8F0_PARCT</name>
<protein>
    <submittedName>
        <fullName evidence="1">Uncharacterized protein</fullName>
    </submittedName>
</protein>
<keyword evidence="2" id="KW-1185">Reference proteome</keyword>
<evidence type="ECO:0000313" key="2">
    <source>
        <dbReference type="Proteomes" id="UP001152795"/>
    </source>
</evidence>
<dbReference type="AlphaFoldDB" id="A0A7D9I8F0"/>
<evidence type="ECO:0000313" key="1">
    <source>
        <dbReference type="EMBL" id="CAB4004231.1"/>
    </source>
</evidence>
<organism evidence="1 2">
    <name type="scientific">Paramuricea clavata</name>
    <name type="common">Red gorgonian</name>
    <name type="synonym">Violescent sea-whip</name>
    <dbReference type="NCBI Taxonomy" id="317549"/>
    <lineage>
        <taxon>Eukaryota</taxon>
        <taxon>Metazoa</taxon>
        <taxon>Cnidaria</taxon>
        <taxon>Anthozoa</taxon>
        <taxon>Octocorallia</taxon>
        <taxon>Malacalcyonacea</taxon>
        <taxon>Plexauridae</taxon>
        <taxon>Paramuricea</taxon>
    </lineage>
</organism>
<sequence length="128" mass="14530">MDMQTVLGKHKVLELRQRPNTSKLQAKSFVLPVWKTKVTSSIVDSLIIHEENTKKNHNRMFLGVADGVIHFVTGVRAQNFIPDHAITAMEQDDAINFENISTCIDNMNFMYPEIVSGVNSFTSFNEFV</sequence>